<dbReference type="Pfam" id="PF13439">
    <property type="entry name" value="Glyco_transf_4"/>
    <property type="match status" value="1"/>
</dbReference>
<feature type="domain" description="Glycosyl transferase family 1" evidence="2">
    <location>
        <begin position="206"/>
        <end position="365"/>
    </location>
</feature>
<dbReference type="CDD" id="cd03801">
    <property type="entry name" value="GT4_PimA-like"/>
    <property type="match status" value="1"/>
</dbReference>
<evidence type="ECO:0000256" key="1">
    <source>
        <dbReference type="SAM" id="MobiDB-lite"/>
    </source>
</evidence>
<protein>
    <submittedName>
        <fullName evidence="4">Glycosyl transferase family 1</fullName>
    </submittedName>
</protein>
<gene>
    <name evidence="4" type="ORF">LIP_1278</name>
</gene>
<name>A0A0K2SJ64_LIMPI</name>
<dbReference type="SUPFAM" id="SSF53756">
    <property type="entry name" value="UDP-Glycosyltransferase/glycogen phosphorylase"/>
    <property type="match status" value="1"/>
</dbReference>
<sequence length="442" mass="48206">MHVLMLSWEYPPRVVGGLARAVAGLSRALAAGGVEVRVLTLGEAGSPFREEDGGVEVIRLRNGFPPAPDLVTAVAHFNFDALQEAIALSGRGFDLIHAHDWLVAYAARTLKHGFRVPLVATLHATEHGRNRGIHTPLQRYIHDMEWTLTYEAWRVILCSSAMREETARLFNLPADKTLVLPNGVEPDELAVPADEDLAAFRRMHAAPDQTLILAMGRLVPEKGFDVLLDAFRLVLDRFPRAKLVIAGEGPHRAALEERAGRLGVAPHVYFKGFAADPVRNRLLHVADVAVFPSTYEPFGIVALEAMGAGLPVVASRCGGLPEVVEHGETGLLVPAGDPAALADALVPLLLSPGLREHLGRRGRERVAARFGWRRVAERTLEEYQRVLDERRRVAWISQTDGQGSRDGRSVGVNGTPDRYALGRQAEAGDREMVGSAASRREA</sequence>
<proteinExistence type="predicted"/>
<keyword evidence="5" id="KW-1185">Reference proteome</keyword>
<evidence type="ECO:0000313" key="4">
    <source>
        <dbReference type="EMBL" id="BAS27135.1"/>
    </source>
</evidence>
<dbReference type="KEGG" id="lpil:LIP_1278"/>
<dbReference type="InterPro" id="IPR001296">
    <property type="entry name" value="Glyco_trans_1"/>
</dbReference>
<dbReference type="PANTHER" id="PTHR45947">
    <property type="entry name" value="SULFOQUINOVOSYL TRANSFERASE SQD2"/>
    <property type="match status" value="1"/>
</dbReference>
<dbReference type="PANTHER" id="PTHR45947:SF3">
    <property type="entry name" value="SULFOQUINOVOSYL TRANSFERASE SQD2"/>
    <property type="match status" value="1"/>
</dbReference>
<dbReference type="GO" id="GO:0016758">
    <property type="term" value="F:hexosyltransferase activity"/>
    <property type="evidence" value="ECO:0007669"/>
    <property type="project" value="TreeGrafter"/>
</dbReference>
<dbReference type="Proteomes" id="UP000065807">
    <property type="component" value="Chromosome"/>
</dbReference>
<feature type="region of interest" description="Disordered" evidence="1">
    <location>
        <begin position="398"/>
        <end position="442"/>
    </location>
</feature>
<dbReference type="Gene3D" id="3.40.50.2000">
    <property type="entry name" value="Glycogen Phosphorylase B"/>
    <property type="match status" value="2"/>
</dbReference>
<accession>A0A0K2SJ64</accession>
<evidence type="ECO:0000259" key="3">
    <source>
        <dbReference type="Pfam" id="PF13439"/>
    </source>
</evidence>
<evidence type="ECO:0000313" key="5">
    <source>
        <dbReference type="Proteomes" id="UP000065807"/>
    </source>
</evidence>
<dbReference type="STRING" id="1555112.LIP_1278"/>
<dbReference type="EMBL" id="AP014924">
    <property type="protein sequence ID" value="BAS27135.1"/>
    <property type="molecule type" value="Genomic_DNA"/>
</dbReference>
<feature type="domain" description="Glycosyltransferase subfamily 4-like N-terminal" evidence="3">
    <location>
        <begin position="15"/>
        <end position="187"/>
    </location>
</feature>
<reference evidence="5" key="2">
    <citation type="journal article" date="2016" name="Int. J. Syst. Evol. Microbiol.">
        <title>Complete genome sequence and cell structure of Limnochorda pilosa, a Gram-negative spore-former within the phylum Firmicutes.</title>
        <authorList>
            <person name="Watanabe M."/>
            <person name="Kojima H."/>
            <person name="Fukui M."/>
        </authorList>
    </citation>
    <scope>NUCLEOTIDE SEQUENCE [LARGE SCALE GENOMIC DNA]</scope>
    <source>
        <strain evidence="5">HC45</strain>
    </source>
</reference>
<dbReference type="AlphaFoldDB" id="A0A0K2SJ64"/>
<reference evidence="5" key="1">
    <citation type="submission" date="2015-07" db="EMBL/GenBank/DDBJ databases">
        <title>Complete genome sequence and phylogenetic analysis of Limnochorda pilosa.</title>
        <authorList>
            <person name="Watanabe M."/>
            <person name="Kojima H."/>
            <person name="Fukui M."/>
        </authorList>
    </citation>
    <scope>NUCLEOTIDE SEQUENCE [LARGE SCALE GENOMIC DNA]</scope>
    <source>
        <strain evidence="5">HC45</strain>
    </source>
</reference>
<organism evidence="4 5">
    <name type="scientific">Limnochorda pilosa</name>
    <dbReference type="NCBI Taxonomy" id="1555112"/>
    <lineage>
        <taxon>Bacteria</taxon>
        <taxon>Bacillati</taxon>
        <taxon>Bacillota</taxon>
        <taxon>Limnochordia</taxon>
        <taxon>Limnochordales</taxon>
        <taxon>Limnochordaceae</taxon>
        <taxon>Limnochorda</taxon>
    </lineage>
</organism>
<keyword evidence="4" id="KW-0808">Transferase</keyword>
<dbReference type="Pfam" id="PF00534">
    <property type="entry name" value="Glycos_transf_1"/>
    <property type="match status" value="1"/>
</dbReference>
<dbReference type="InterPro" id="IPR028098">
    <property type="entry name" value="Glyco_trans_4-like_N"/>
</dbReference>
<evidence type="ECO:0000259" key="2">
    <source>
        <dbReference type="Pfam" id="PF00534"/>
    </source>
</evidence>
<feature type="compositionally biased region" description="Basic and acidic residues" evidence="1">
    <location>
        <begin position="426"/>
        <end position="442"/>
    </location>
</feature>
<dbReference type="OrthoDB" id="9795068at2"/>
<dbReference type="InterPro" id="IPR050194">
    <property type="entry name" value="Glycosyltransferase_grp1"/>
</dbReference>